<dbReference type="EMBL" id="CM010717">
    <property type="protein sequence ID" value="RZC55827.1"/>
    <property type="molecule type" value="Genomic_DNA"/>
</dbReference>
<evidence type="ECO:0000313" key="1">
    <source>
        <dbReference type="EMBL" id="RZC55827.1"/>
    </source>
</evidence>
<evidence type="ECO:0000313" key="2">
    <source>
        <dbReference type="Proteomes" id="UP000316621"/>
    </source>
</evidence>
<dbReference type="Gramene" id="RZC55827">
    <property type="protein sequence ID" value="RZC55827"/>
    <property type="gene ID" value="C5167_014670"/>
</dbReference>
<organism evidence="1 2">
    <name type="scientific">Papaver somniferum</name>
    <name type="common">Opium poppy</name>
    <dbReference type="NCBI Taxonomy" id="3469"/>
    <lineage>
        <taxon>Eukaryota</taxon>
        <taxon>Viridiplantae</taxon>
        <taxon>Streptophyta</taxon>
        <taxon>Embryophyta</taxon>
        <taxon>Tracheophyta</taxon>
        <taxon>Spermatophyta</taxon>
        <taxon>Magnoliopsida</taxon>
        <taxon>Ranunculales</taxon>
        <taxon>Papaveraceae</taxon>
        <taxon>Papaveroideae</taxon>
        <taxon>Papaver</taxon>
    </lineage>
</organism>
<reference evidence="1 2" key="1">
    <citation type="journal article" date="2018" name="Science">
        <title>The opium poppy genome and morphinan production.</title>
        <authorList>
            <person name="Guo L."/>
            <person name="Winzer T."/>
            <person name="Yang X."/>
            <person name="Li Y."/>
            <person name="Ning Z."/>
            <person name="He Z."/>
            <person name="Teodor R."/>
            <person name="Lu Y."/>
            <person name="Bowser T.A."/>
            <person name="Graham I.A."/>
            <person name="Ye K."/>
        </authorList>
    </citation>
    <scope>NUCLEOTIDE SEQUENCE [LARGE SCALE GENOMIC DNA]</scope>
    <source>
        <strain evidence="2">cv. HN1</strain>
        <tissue evidence="1">Leaves</tissue>
    </source>
</reference>
<accession>A0A4Y7J4U3</accession>
<dbReference type="Proteomes" id="UP000316621">
    <property type="component" value="Chromosome 3"/>
</dbReference>
<proteinExistence type="predicted"/>
<sequence length="99" mass="10809">MTVRTRSGMLQSGATGSVFDPWIVLALSSSLYLATLSRKIPTNHIAAAITKTGVKVRAVVLDFWMSSLSSWRSPIIGEEGTSPKTWIATVDIARQCWVQ</sequence>
<gene>
    <name evidence="1" type="ORF">C5167_014670</name>
</gene>
<keyword evidence="2" id="KW-1185">Reference proteome</keyword>
<name>A0A4Y7J4U3_PAPSO</name>
<protein>
    <submittedName>
        <fullName evidence="1">Uncharacterized protein</fullName>
    </submittedName>
</protein>
<dbReference type="AlphaFoldDB" id="A0A4Y7J4U3"/>